<comment type="pathway">
    <text evidence="4">Lipid metabolism; malonyl-CoA biosynthesis; malonyl-CoA from acetyl-CoA: step 1/1.</text>
</comment>
<dbReference type="Gene3D" id="3.90.226.10">
    <property type="entry name" value="2-enoyl-CoA Hydratase, Chain A, domain 1"/>
    <property type="match status" value="1"/>
</dbReference>
<keyword evidence="4" id="KW-0547">Nucleotide-binding</keyword>
<keyword evidence="7" id="KW-0436">Ligase</keyword>
<keyword evidence="4" id="KW-0067">ATP-binding</keyword>
<comment type="subcellular location">
    <subcellularLocation>
        <location evidence="4">Cytoplasm</location>
    </subcellularLocation>
</comment>
<dbReference type="AlphaFoldDB" id="A0A0D6JEI7"/>
<dbReference type="InterPro" id="IPR029045">
    <property type="entry name" value="ClpP/crotonase-like_dom_sf"/>
</dbReference>
<keyword evidence="8" id="KW-1185">Reference proteome</keyword>
<keyword evidence="4" id="KW-0443">Lipid metabolism</keyword>
<name>A0A0D6JEI7_9HYPH</name>
<dbReference type="GO" id="GO:0003989">
    <property type="term" value="F:acetyl-CoA carboxylase activity"/>
    <property type="evidence" value="ECO:0007669"/>
    <property type="project" value="InterPro"/>
</dbReference>
<evidence type="ECO:0000256" key="5">
    <source>
        <dbReference type="SAM" id="MobiDB-lite"/>
    </source>
</evidence>
<evidence type="ECO:0000256" key="3">
    <source>
        <dbReference type="ARBA" id="ARBA00023160"/>
    </source>
</evidence>
<dbReference type="PROSITE" id="PS50980">
    <property type="entry name" value="COA_CT_NTER"/>
    <property type="match status" value="1"/>
</dbReference>
<comment type="caution">
    <text evidence="4">Lacks conserved residue(s) required for the propagation of feature annotation.</text>
</comment>
<dbReference type="InterPro" id="IPR000438">
    <property type="entry name" value="Acetyl_CoA_COase_Trfase_b_su"/>
</dbReference>
<dbReference type="GO" id="GO:0006633">
    <property type="term" value="P:fatty acid biosynthetic process"/>
    <property type="evidence" value="ECO:0007669"/>
    <property type="project" value="UniProtKB-KW"/>
</dbReference>
<feature type="compositionally biased region" description="Basic and acidic residues" evidence="5">
    <location>
        <begin position="338"/>
        <end position="358"/>
    </location>
</feature>
<comment type="similarity">
    <text evidence="4">Belongs to the AccD/PCCB family.</text>
</comment>
<dbReference type="PRINTS" id="PR01070">
    <property type="entry name" value="ACCCTRFRASEB"/>
</dbReference>
<feature type="compositionally biased region" description="Polar residues" evidence="5">
    <location>
        <begin position="359"/>
        <end position="370"/>
    </location>
</feature>
<dbReference type="Pfam" id="PF01039">
    <property type="entry name" value="Carboxyl_trans"/>
    <property type="match status" value="1"/>
</dbReference>
<keyword evidence="4" id="KW-0963">Cytoplasm</keyword>
<dbReference type="EMBL" id="LN829119">
    <property type="protein sequence ID" value="CPR18514.1"/>
    <property type="molecule type" value="Genomic_DNA"/>
</dbReference>
<dbReference type="PANTHER" id="PTHR42995">
    <property type="entry name" value="ACETYL-COENZYME A CARBOXYLASE CARBOXYL TRANSFERASE SUBUNIT BETA, CHLOROPLASTIC"/>
    <property type="match status" value="1"/>
</dbReference>
<dbReference type="InterPro" id="IPR034733">
    <property type="entry name" value="AcCoA_carboxyl_beta"/>
</dbReference>
<keyword evidence="4" id="KW-0444">Lipid biosynthesis</keyword>
<accession>A0A0D6JEI7</accession>
<evidence type="ECO:0000256" key="4">
    <source>
        <dbReference type="HAMAP-Rule" id="MF_01395"/>
    </source>
</evidence>
<dbReference type="NCBIfam" id="TIGR00515">
    <property type="entry name" value="accD"/>
    <property type="match status" value="1"/>
</dbReference>
<dbReference type="HAMAP" id="MF_01395">
    <property type="entry name" value="AcetylCoA_CT_beta"/>
    <property type="match status" value="1"/>
</dbReference>
<proteinExistence type="inferred from homology"/>
<gene>
    <name evidence="4 7" type="primary">accD</name>
    <name evidence="7" type="ORF">YBN1229_v1_1744</name>
</gene>
<comment type="subunit">
    <text evidence="4">Acetyl-CoA carboxylase is a heterohexamer composed of biotin carboxyl carrier protein (AccB), biotin carboxylase (AccC) and two subunits each of ACCase subunit alpha (AccA) and ACCase subunit beta (AccD).</text>
</comment>
<keyword evidence="2 4" id="KW-0276">Fatty acid metabolism</keyword>
<keyword evidence="1 4" id="KW-0808">Transferase</keyword>
<evidence type="ECO:0000259" key="6">
    <source>
        <dbReference type="PROSITE" id="PS50980"/>
    </source>
</evidence>
<dbReference type="OrthoDB" id="9772975at2"/>
<evidence type="ECO:0000256" key="2">
    <source>
        <dbReference type="ARBA" id="ARBA00022832"/>
    </source>
</evidence>
<dbReference type="GO" id="GO:0016743">
    <property type="term" value="F:carboxyl- or carbamoyltransferase activity"/>
    <property type="evidence" value="ECO:0007669"/>
    <property type="project" value="UniProtKB-UniRule"/>
</dbReference>
<evidence type="ECO:0000313" key="7">
    <source>
        <dbReference type="EMBL" id="CPR18514.1"/>
    </source>
</evidence>
<evidence type="ECO:0000313" key="8">
    <source>
        <dbReference type="Proteomes" id="UP000033187"/>
    </source>
</evidence>
<dbReference type="UniPathway" id="UPA00655">
    <property type="reaction ID" value="UER00711"/>
</dbReference>
<dbReference type="GO" id="GO:0009329">
    <property type="term" value="C:acetate CoA-transferase complex"/>
    <property type="evidence" value="ECO:0007669"/>
    <property type="project" value="TreeGrafter"/>
</dbReference>
<dbReference type="GO" id="GO:0005524">
    <property type="term" value="F:ATP binding"/>
    <property type="evidence" value="ECO:0007669"/>
    <property type="project" value="UniProtKB-KW"/>
</dbReference>
<comment type="catalytic activity">
    <reaction evidence="4">
        <text>N(6)-carboxybiotinyl-L-lysyl-[protein] + acetyl-CoA = N(6)-biotinyl-L-lysyl-[protein] + malonyl-CoA</text>
        <dbReference type="Rhea" id="RHEA:54728"/>
        <dbReference type="Rhea" id="RHEA-COMP:10505"/>
        <dbReference type="Rhea" id="RHEA-COMP:10506"/>
        <dbReference type="ChEBI" id="CHEBI:57288"/>
        <dbReference type="ChEBI" id="CHEBI:57384"/>
        <dbReference type="ChEBI" id="CHEBI:83144"/>
        <dbReference type="ChEBI" id="CHEBI:83145"/>
        <dbReference type="EC" id="2.1.3.15"/>
    </reaction>
</comment>
<dbReference type="PANTHER" id="PTHR42995:SF5">
    <property type="entry name" value="ACETYL-COENZYME A CARBOXYLASE CARBOXYL TRANSFERASE SUBUNIT BETA, CHLOROPLASTIC"/>
    <property type="match status" value="1"/>
</dbReference>
<dbReference type="RefSeq" id="WP_046477904.1">
    <property type="nucleotide sequence ID" value="NZ_LN829118.1"/>
</dbReference>
<sequence length="370" mass="40672">MNWINNVVRPKIRSFLTTKREVPDNLWRTCPVTGNMVFHKDLEANQFVFPGSDYHERVSAVDRMKMLFDAGVYEKVPVPGAATDPLKFRDGRRYPDRLRDAKSATELDDAVVVGEGLLDGQNVVAAAQDFRFMAGSLGMAAGEAIIAGMLRAVERKTPFILFAASGGARMQEGIMSLMQMPRTTIAVQALRDAKLPYIVVLTDPTTGGVTASYAMLGDVHIAEPGALICFAGPRVIQQTIREQLPEGFQRSEYLLEHGMIDMVVHRHKLRATIARVCRLLMKPALDKAEREKAPAAPKRMNGKAYAKADAVAPNERIEDPAASQNEAESVVEAEPVTEAERFEPKRTGTKAQKSEKAAEQTQAQPPKSDA</sequence>
<reference evidence="8" key="1">
    <citation type="submission" date="2015-02" db="EMBL/GenBank/DDBJ databases">
        <authorList>
            <person name="Chooi Y.-H."/>
        </authorList>
    </citation>
    <scope>NUCLEOTIDE SEQUENCE [LARGE SCALE GENOMIC DNA]</scope>
    <source>
        <strain evidence="8">strain Y</strain>
    </source>
</reference>
<dbReference type="KEGG" id="fil:BN1229_v1_1741"/>
<evidence type="ECO:0000256" key="1">
    <source>
        <dbReference type="ARBA" id="ARBA00022679"/>
    </source>
</evidence>
<dbReference type="GO" id="GO:2001295">
    <property type="term" value="P:malonyl-CoA biosynthetic process"/>
    <property type="evidence" value="ECO:0007669"/>
    <property type="project" value="UniProtKB-UniRule"/>
</dbReference>
<dbReference type="EC" id="2.1.3.15" evidence="4"/>
<dbReference type="KEGG" id="fiy:BN1229_v1_1744"/>
<organism evidence="7 8">
    <name type="scientific">Candidatus Filomicrobium marinum</name>
    <dbReference type="NCBI Taxonomy" id="1608628"/>
    <lineage>
        <taxon>Bacteria</taxon>
        <taxon>Pseudomonadati</taxon>
        <taxon>Pseudomonadota</taxon>
        <taxon>Alphaproteobacteria</taxon>
        <taxon>Hyphomicrobiales</taxon>
        <taxon>Hyphomicrobiaceae</taxon>
        <taxon>Filomicrobium</taxon>
    </lineage>
</organism>
<dbReference type="InterPro" id="IPR011762">
    <property type="entry name" value="COA_CT_N"/>
</dbReference>
<dbReference type="Proteomes" id="UP000033187">
    <property type="component" value="Chromosome 1"/>
</dbReference>
<feature type="region of interest" description="Disordered" evidence="5">
    <location>
        <begin position="287"/>
        <end position="370"/>
    </location>
</feature>
<feature type="domain" description="CoA carboxyltransferase N-terminal" evidence="6">
    <location>
        <begin position="26"/>
        <end position="295"/>
    </location>
</feature>
<keyword evidence="3 4" id="KW-0275">Fatty acid biosynthesis</keyword>
<protein>
    <recommendedName>
        <fullName evidence="4">Acetyl-coenzyme A carboxylase carboxyl transferase subunit beta</fullName>
        <shortName evidence="4">ACCase subunit beta</shortName>
        <shortName evidence="4">Acetyl-CoA carboxylase carboxyltransferase subunit beta</shortName>
        <ecNumber evidence="4">2.1.3.15</ecNumber>
    </recommendedName>
</protein>
<dbReference type="SUPFAM" id="SSF52096">
    <property type="entry name" value="ClpP/crotonase"/>
    <property type="match status" value="1"/>
</dbReference>
<comment type="function">
    <text evidence="4">Component of the acetyl coenzyme A carboxylase (ACC) complex. Biotin carboxylase (BC) catalyzes the carboxylation of biotin on its carrier protein (BCCP) and then the CO(2) group is transferred by the transcarboxylase to acetyl-CoA to form malonyl-CoA.</text>
</comment>